<protein>
    <submittedName>
        <fullName evidence="1">Uncharacterized protein</fullName>
    </submittedName>
</protein>
<gene>
    <name evidence="1" type="ORF">MLD38_029923</name>
</gene>
<name>A0ACB9MLF4_9MYRT</name>
<reference evidence="2" key="1">
    <citation type="journal article" date="2023" name="Front. Plant Sci.">
        <title>Chromosomal-level genome assembly of Melastoma candidum provides insights into trichome evolution.</title>
        <authorList>
            <person name="Zhong Y."/>
            <person name="Wu W."/>
            <person name="Sun C."/>
            <person name="Zou P."/>
            <person name="Liu Y."/>
            <person name="Dai S."/>
            <person name="Zhou R."/>
        </authorList>
    </citation>
    <scope>NUCLEOTIDE SEQUENCE [LARGE SCALE GENOMIC DNA]</scope>
</reference>
<keyword evidence="2" id="KW-1185">Reference proteome</keyword>
<dbReference type="Proteomes" id="UP001057402">
    <property type="component" value="Chromosome 9"/>
</dbReference>
<sequence length="567" mass="62260">MAAHRVLVISLAVLAGALFTVASGEIVEHTFHVQNLTVTRLCHTRVINAVNGTLPGPTLYVTEGDTLVVHVVNNSPYNLTIHWHGILQLLSGWSDGPSYITQCPIPPHGGRYTYRFTITKQEGTLWWHAHVSWLRATVHGGLIIRPKSGAYPFPKPYEEVPIILGEYWDADVVAVENQALATGFVPNNSDAFTINGRPGHLYPCSIEHMYKLRVIPGKTYLFRIINAALNNQLFFKIANHKFTVVAADASYVNPYVTDIVVLSPGQTVDALLVADQAPGAYYMAALPYFSAQNAGAFDNTTTTGLLLYKAAPKTVPKMPSLPAFNDTPTANKFYTSMTSLVGAPNWFPVAPKVDEQMFITIGLGFVPCSTCQIPIPTLKGLRFAASMNNHSFQSPTTALLQAHFFDIPGVYTTDFPNNPPLAFDYVNPNNSNSPLAITSKSTSIKRVKFNSTIEIVFQNTAFIGVENHPMHLHGYNFHVLAQGFGNYNAATDRRKFNYYNPQIRNTIGVPVGGWAAIRFTANNPGVWILHCHLDAHLPWGLATAFEVENGGTPDSTLPPPPYDLPKC</sequence>
<proteinExistence type="predicted"/>
<comment type="caution">
    <text evidence="1">The sequence shown here is derived from an EMBL/GenBank/DDBJ whole genome shotgun (WGS) entry which is preliminary data.</text>
</comment>
<accession>A0ACB9MLF4</accession>
<dbReference type="EMBL" id="CM042888">
    <property type="protein sequence ID" value="KAI4324431.1"/>
    <property type="molecule type" value="Genomic_DNA"/>
</dbReference>
<organism evidence="1 2">
    <name type="scientific">Melastoma candidum</name>
    <dbReference type="NCBI Taxonomy" id="119954"/>
    <lineage>
        <taxon>Eukaryota</taxon>
        <taxon>Viridiplantae</taxon>
        <taxon>Streptophyta</taxon>
        <taxon>Embryophyta</taxon>
        <taxon>Tracheophyta</taxon>
        <taxon>Spermatophyta</taxon>
        <taxon>Magnoliopsida</taxon>
        <taxon>eudicotyledons</taxon>
        <taxon>Gunneridae</taxon>
        <taxon>Pentapetalae</taxon>
        <taxon>rosids</taxon>
        <taxon>malvids</taxon>
        <taxon>Myrtales</taxon>
        <taxon>Melastomataceae</taxon>
        <taxon>Melastomatoideae</taxon>
        <taxon>Melastomateae</taxon>
        <taxon>Melastoma</taxon>
    </lineage>
</organism>
<evidence type="ECO:0000313" key="2">
    <source>
        <dbReference type="Proteomes" id="UP001057402"/>
    </source>
</evidence>
<evidence type="ECO:0000313" key="1">
    <source>
        <dbReference type="EMBL" id="KAI4324431.1"/>
    </source>
</evidence>